<dbReference type="SUPFAM" id="SSF89447">
    <property type="entry name" value="AbrB/MazE/MraZ-like"/>
    <property type="match status" value="1"/>
</dbReference>
<dbReference type="KEGG" id="tth:TT_P0184"/>
<name>Q745X1_THET2</name>
<dbReference type="InterPro" id="IPR037914">
    <property type="entry name" value="SpoVT-AbrB_sf"/>
</dbReference>
<protein>
    <recommendedName>
        <fullName evidence="2">SpoVT-AbrB domain-containing protein</fullName>
    </recommendedName>
</protein>
<dbReference type="SMART" id="SM00966">
    <property type="entry name" value="SpoVT_AbrB"/>
    <property type="match status" value="1"/>
</dbReference>
<evidence type="ECO:0000256" key="1">
    <source>
        <dbReference type="PROSITE-ProRule" id="PRU01076"/>
    </source>
</evidence>
<evidence type="ECO:0000313" key="3">
    <source>
        <dbReference type="EMBL" id="AAS82514.1"/>
    </source>
</evidence>
<dbReference type="HOGENOM" id="CLU_158484_10_2_0"/>
<proteinExistence type="predicted"/>
<geneLocation type="plasmid" evidence="3 4">
    <name>pTT27</name>
</geneLocation>
<dbReference type="PROSITE" id="PS51740">
    <property type="entry name" value="SPOVT_ABRB"/>
    <property type="match status" value="1"/>
</dbReference>
<dbReference type="Gene3D" id="2.10.260.10">
    <property type="match status" value="1"/>
</dbReference>
<dbReference type="EMBL" id="AE017222">
    <property type="protein sequence ID" value="AAS82514.1"/>
    <property type="molecule type" value="Genomic_DNA"/>
</dbReference>
<dbReference type="Pfam" id="PF04014">
    <property type="entry name" value="MazE_antitoxin"/>
    <property type="match status" value="1"/>
</dbReference>
<dbReference type="InterPro" id="IPR007159">
    <property type="entry name" value="SpoVT-AbrB_dom"/>
</dbReference>
<dbReference type="GO" id="GO:0003677">
    <property type="term" value="F:DNA binding"/>
    <property type="evidence" value="ECO:0007669"/>
    <property type="project" value="UniProtKB-UniRule"/>
</dbReference>
<dbReference type="eggNOG" id="COG2002">
    <property type="taxonomic scope" value="Bacteria"/>
</dbReference>
<reference evidence="3 4" key="1">
    <citation type="journal article" date="2004" name="Nat. Biotechnol.">
        <title>The genome sequence of the extreme thermophile Thermus thermophilus.</title>
        <authorList>
            <person name="Henne A."/>
            <person name="Brueggemann H."/>
            <person name="Raasch C."/>
            <person name="Wiezer A."/>
            <person name="Hartsch T."/>
            <person name="Liesegang H."/>
            <person name="Johann A."/>
            <person name="Lienard T."/>
            <person name="Gohl O."/>
            <person name="Martinez-Arias R."/>
            <person name="Jacobi C."/>
            <person name="Starkuviene V."/>
            <person name="Schlenczeck S."/>
            <person name="Dencker S."/>
            <person name="Huber R."/>
            <person name="Klenk H.-P."/>
            <person name="Overbeek R."/>
            <person name="Kramer W."/>
            <person name="Merkl R."/>
            <person name="Gottschalk G."/>
            <person name="Fritz H.-J."/>
        </authorList>
    </citation>
    <scope>NUCLEOTIDE SEQUENCE [LARGE SCALE GENOMIC DNA]</scope>
    <source>
        <strain evidence="4">ATCC BAA-163 / DSM 7039 / HB27</strain>
        <plasmid evidence="3 4">pTT27</plasmid>
    </source>
</reference>
<dbReference type="AlphaFoldDB" id="Q745X1"/>
<keyword evidence="1" id="KW-0238">DNA-binding</keyword>
<accession>Q745X1</accession>
<dbReference type="Proteomes" id="UP000000592">
    <property type="component" value="Plasmid pTT27"/>
</dbReference>
<evidence type="ECO:0000313" key="4">
    <source>
        <dbReference type="Proteomes" id="UP000000592"/>
    </source>
</evidence>
<organism evidence="3 4">
    <name type="scientific">Thermus thermophilus (strain ATCC BAA-163 / DSM 7039 / HB27)</name>
    <dbReference type="NCBI Taxonomy" id="262724"/>
    <lineage>
        <taxon>Bacteria</taxon>
        <taxon>Thermotogati</taxon>
        <taxon>Deinococcota</taxon>
        <taxon>Deinococci</taxon>
        <taxon>Thermales</taxon>
        <taxon>Thermaceae</taxon>
        <taxon>Thermus</taxon>
    </lineage>
</organism>
<sequence>MGFIPTILDISWCILILMVKKAHSTTLTLDAQGRVLLPRPLRQALGLGPGARLVALVEDGRLVLTPWERLEEELWAELADVQESLAEELLRERRLEAEKDA</sequence>
<feature type="domain" description="SpoVT-AbrB" evidence="2">
    <location>
        <begin position="24"/>
        <end position="69"/>
    </location>
</feature>
<keyword evidence="3" id="KW-0614">Plasmid</keyword>
<gene>
    <name evidence="3" type="ordered locus">TT_P0184</name>
</gene>
<evidence type="ECO:0000259" key="2">
    <source>
        <dbReference type="PROSITE" id="PS51740"/>
    </source>
</evidence>